<evidence type="ECO:0000313" key="2">
    <source>
        <dbReference type="EMBL" id="KAF8765023.1"/>
    </source>
</evidence>
<feature type="region of interest" description="Disordered" evidence="1">
    <location>
        <begin position="204"/>
        <end position="311"/>
    </location>
</feature>
<accession>A0A8T0E3M1</accession>
<evidence type="ECO:0000256" key="1">
    <source>
        <dbReference type="SAM" id="MobiDB-lite"/>
    </source>
</evidence>
<reference evidence="2" key="2">
    <citation type="submission" date="2020-06" db="EMBL/GenBank/DDBJ databases">
        <authorList>
            <person name="Sheffer M."/>
        </authorList>
    </citation>
    <scope>NUCLEOTIDE SEQUENCE</scope>
</reference>
<protein>
    <submittedName>
        <fullName evidence="2">Uncharacterized protein</fullName>
    </submittedName>
</protein>
<keyword evidence="3" id="KW-1185">Reference proteome</keyword>
<name>A0A8T0E3M1_ARGBR</name>
<organism evidence="2 3">
    <name type="scientific">Argiope bruennichi</name>
    <name type="common">Wasp spider</name>
    <name type="synonym">Aranea bruennichi</name>
    <dbReference type="NCBI Taxonomy" id="94029"/>
    <lineage>
        <taxon>Eukaryota</taxon>
        <taxon>Metazoa</taxon>
        <taxon>Ecdysozoa</taxon>
        <taxon>Arthropoda</taxon>
        <taxon>Chelicerata</taxon>
        <taxon>Arachnida</taxon>
        <taxon>Araneae</taxon>
        <taxon>Araneomorphae</taxon>
        <taxon>Entelegynae</taxon>
        <taxon>Araneoidea</taxon>
        <taxon>Araneidae</taxon>
        <taxon>Argiope</taxon>
    </lineage>
</organism>
<comment type="caution">
    <text evidence="2">The sequence shown here is derived from an EMBL/GenBank/DDBJ whole genome shotgun (WGS) entry which is preliminary data.</text>
</comment>
<evidence type="ECO:0000313" key="3">
    <source>
        <dbReference type="Proteomes" id="UP000807504"/>
    </source>
</evidence>
<reference evidence="2" key="1">
    <citation type="journal article" date="2020" name="bioRxiv">
        <title>Chromosome-level reference genome of the European wasp spider Argiope bruennichi: a resource for studies on range expansion and evolutionary adaptation.</title>
        <authorList>
            <person name="Sheffer M.M."/>
            <person name="Hoppe A."/>
            <person name="Krehenwinkel H."/>
            <person name="Uhl G."/>
            <person name="Kuss A.W."/>
            <person name="Jensen L."/>
            <person name="Jensen C."/>
            <person name="Gillespie R.G."/>
            <person name="Hoff K.J."/>
            <person name="Prost S."/>
        </authorList>
    </citation>
    <scope>NUCLEOTIDE SEQUENCE</scope>
</reference>
<gene>
    <name evidence="2" type="ORF">HNY73_023039</name>
</gene>
<dbReference type="EMBL" id="JABXBU010002231">
    <property type="protein sequence ID" value="KAF8765023.1"/>
    <property type="molecule type" value="Genomic_DNA"/>
</dbReference>
<proteinExistence type="predicted"/>
<dbReference type="AlphaFoldDB" id="A0A8T0E3M1"/>
<sequence>MRKQDRYHESPRRHKRNGKFAAKSVCSHKDDTNVMAVLIRRLLRNLLMSEVIISVNLSEALNEEKKQIFTLIAKCSSYEICDAPSCGKTCSLFLLWLPPFSNPREIFNVKPFSDATLDLLPVESSRKDAAVSSDAKLLANPVAEESKDTFVFRNSKRLKKPSPRYKIKMQNVTDEKYNLVQWYSTPEGVNHHVDGKIINDTEDLSAQSSSYPEEYSHDHSQENYDHHTHYSGDDQPPEDDHYDSERSHSFFHKANKEQTYGGGYGYRQNTPPSSPNPHPYDGSKSPHSYGGPESPTSYDGPKYPHPIGGTALNLSKGPENFILQGPVEPLIIMGPGSPILERAQNLIWIVCVGIKQFSTSMEWNLVIVGASASSDKDHNGVAKIITSHQNPMLI</sequence>
<dbReference type="Proteomes" id="UP000807504">
    <property type="component" value="Unassembled WGS sequence"/>
</dbReference>
<feature type="compositionally biased region" description="Basic and acidic residues" evidence="1">
    <location>
        <begin position="214"/>
        <end position="232"/>
    </location>
</feature>